<accession>A0A645BGP5</accession>
<proteinExistence type="predicted"/>
<keyword evidence="1" id="KW-1133">Transmembrane helix</keyword>
<protein>
    <submittedName>
        <fullName evidence="2">Uncharacterized protein</fullName>
    </submittedName>
</protein>
<sequence length="496" mass="52615">MGYTTSNADVVGKADHYTVSSQIKSLEETTDTSSTTNKFSWNAGLSGNISLPGKSQKSQLEGKASVKYTNDKVNSESQVSSSNFTNTVSYTLNWPGRAAFNGVYTSDQLESMEFSAASLMMIENTGNFVMGQLVPSLKSSSSSSLWYANGKYGQKADPALNLPYRYNSGNKVFDEATSDDDSPRMIRGLTIYNGAEEDGDILTEGNTSFRALSAAENYTVKVRVYNCSFVDMKDIKAELYWTNEWTGEDGLTEADKVGTSSLYAIKGWSETGERNMQEIPITWRAGGKLSEVQSAADGLVTGYLHVKVIASGEELHSDNNWGYVRIGLYDPAVYEGTSDSSSALAGAKSKASAAGSTVQPPISAEYVKKSVELVTIGGKNYIKAKIRLTSTVGLPGARVAIIGVQKDGTKLLAAGRALGGIHAGAEKEVTVTVPLSKEVKANMQKIEVAVLSPWLLPESKSGDESSGSSGGCSAGLGGLGALLAIALLSLAGKRKK</sequence>
<evidence type="ECO:0000313" key="2">
    <source>
        <dbReference type="EMBL" id="MPM64346.1"/>
    </source>
</evidence>
<feature type="transmembrane region" description="Helical" evidence="1">
    <location>
        <begin position="474"/>
        <end position="492"/>
    </location>
</feature>
<organism evidence="2">
    <name type="scientific">bioreactor metagenome</name>
    <dbReference type="NCBI Taxonomy" id="1076179"/>
    <lineage>
        <taxon>unclassified sequences</taxon>
        <taxon>metagenomes</taxon>
        <taxon>ecological metagenomes</taxon>
    </lineage>
</organism>
<gene>
    <name evidence="2" type="ORF">SDC9_111232</name>
</gene>
<comment type="caution">
    <text evidence="2">The sequence shown here is derived from an EMBL/GenBank/DDBJ whole genome shotgun (WGS) entry which is preliminary data.</text>
</comment>
<evidence type="ECO:0000256" key="1">
    <source>
        <dbReference type="SAM" id="Phobius"/>
    </source>
</evidence>
<keyword evidence="1" id="KW-0472">Membrane</keyword>
<keyword evidence="1" id="KW-0812">Transmembrane</keyword>
<reference evidence="2" key="1">
    <citation type="submission" date="2019-08" db="EMBL/GenBank/DDBJ databases">
        <authorList>
            <person name="Kucharzyk K."/>
            <person name="Murdoch R.W."/>
            <person name="Higgins S."/>
            <person name="Loffler F."/>
        </authorList>
    </citation>
    <scope>NUCLEOTIDE SEQUENCE</scope>
</reference>
<name>A0A645BGP5_9ZZZZ</name>
<dbReference type="EMBL" id="VSSQ01019896">
    <property type="protein sequence ID" value="MPM64346.1"/>
    <property type="molecule type" value="Genomic_DNA"/>
</dbReference>
<dbReference type="AlphaFoldDB" id="A0A645BGP5"/>